<proteinExistence type="predicted"/>
<keyword evidence="2" id="KW-0472">Membrane</keyword>
<sequence length="802" mass="83966">MKPNFALTLSAEGIGLLHRVPSGWHVVGKVGFGAPDLTTILAELYGFALRLEPKGVISKVVIPNEQIKYLSVTVQSSDPAQQEVQAQQALDGATPYAVGDLAYDWSVEDGQLLIAAVARETLLEAEAFARDHRFNPVSFVATPDAGSFLGEPFFGTAPCAEMEADSSGAILRDLQPIRVIGTAEIPPEPAPELPAAPAPGSASNPDISGAPDILNASEAGQHPDASPSTAKPIVIVAPPADPPAAPAFSSVRATRGTKNSDKRGRKKHLTGAARYSDTPSAPKIPVETPQPLATSPSPPSPTLGSETAIAESGHDAHADVLLKSAASLRPDDPSGEAVVPERTSFFSRAQRNAASPAVPAQSAAARVPAVQSERQRMTIFGARTPDADAALVGGKPRFLGLILTAALLLFLAAVAAWAAMFSQDGLAGLFQHRDTVAVSDLRDPTSEELAEEADAAAVPEDEVQMASLALDSDASDPAETSAPPEVLAQPQLAPPLTAEEVEARYAATGIWQMAPDQPSPPDQTGLDDLYVASIDHPVLAVDAVALPDPRAALSDAPPRGQTSPVAVGTVFDTDQRGLVKATPEGAVTPEGVIVYAGKPALLPPPTPTRFAETPQSAPERARLAAFRPKPRPGDLIEQTERTQLGGRSRLELAKLRPRLRPETEKQAAEADETPTEQAVAASIKPKARPGNFEQIVKRAEKAEVTQAAATLAPRSVKPSIPSSASVARQATVTNALNLRKVNLIGVYGKPASRRALVRLSNGRYKKVQIGDSIDGGKVAAIGETELRYVKSGRSIVLTMPRG</sequence>
<dbReference type="EMBL" id="FOEP01000019">
    <property type="protein sequence ID" value="SEQ99276.1"/>
    <property type="molecule type" value="Genomic_DNA"/>
</dbReference>
<dbReference type="AlphaFoldDB" id="A0A1H9KJE9"/>
<evidence type="ECO:0008006" key="5">
    <source>
        <dbReference type="Google" id="ProtNLM"/>
    </source>
</evidence>
<organism evidence="3 4">
    <name type="scientific">Thalassovita taeanensis</name>
    <dbReference type="NCBI Taxonomy" id="657014"/>
    <lineage>
        <taxon>Bacteria</taxon>
        <taxon>Pseudomonadati</taxon>
        <taxon>Pseudomonadota</taxon>
        <taxon>Alphaproteobacteria</taxon>
        <taxon>Rhodobacterales</taxon>
        <taxon>Roseobacteraceae</taxon>
        <taxon>Thalassovita</taxon>
    </lineage>
</organism>
<feature type="region of interest" description="Disordered" evidence="1">
    <location>
        <begin position="184"/>
        <end position="307"/>
    </location>
</feature>
<accession>A0A1H9KJE9</accession>
<dbReference type="RefSeq" id="WP_090271209.1">
    <property type="nucleotide sequence ID" value="NZ_FOEP01000019.1"/>
</dbReference>
<feature type="compositionally biased region" description="Basic and acidic residues" evidence="1">
    <location>
        <begin position="654"/>
        <end position="668"/>
    </location>
</feature>
<feature type="region of interest" description="Disordered" evidence="1">
    <location>
        <begin position="654"/>
        <end position="681"/>
    </location>
</feature>
<feature type="compositionally biased region" description="Pro residues" evidence="1">
    <location>
        <begin position="186"/>
        <end position="197"/>
    </location>
</feature>
<keyword evidence="2" id="KW-1133">Transmembrane helix</keyword>
<feature type="region of interest" description="Disordered" evidence="1">
    <location>
        <begin position="472"/>
        <end position="494"/>
    </location>
</feature>
<feature type="transmembrane region" description="Helical" evidence="2">
    <location>
        <begin position="398"/>
        <end position="420"/>
    </location>
</feature>
<keyword evidence="4" id="KW-1185">Reference proteome</keyword>
<name>A0A1H9KJE9_9RHOB</name>
<evidence type="ECO:0000256" key="2">
    <source>
        <dbReference type="SAM" id="Phobius"/>
    </source>
</evidence>
<evidence type="ECO:0000256" key="1">
    <source>
        <dbReference type="SAM" id="MobiDB-lite"/>
    </source>
</evidence>
<gene>
    <name evidence="3" type="ORF">SAMN04488092_1198</name>
</gene>
<dbReference type="STRING" id="657014.SAMN04488092_1198"/>
<evidence type="ECO:0000313" key="4">
    <source>
        <dbReference type="Proteomes" id="UP000198634"/>
    </source>
</evidence>
<protein>
    <recommendedName>
        <fullName evidence="5">Type IV pilus biogenesis</fullName>
    </recommendedName>
</protein>
<dbReference type="OrthoDB" id="7870459at2"/>
<dbReference type="Proteomes" id="UP000198634">
    <property type="component" value="Unassembled WGS sequence"/>
</dbReference>
<evidence type="ECO:0000313" key="3">
    <source>
        <dbReference type="EMBL" id="SEQ99276.1"/>
    </source>
</evidence>
<reference evidence="3 4" key="1">
    <citation type="submission" date="2016-10" db="EMBL/GenBank/DDBJ databases">
        <authorList>
            <person name="de Groot N.N."/>
        </authorList>
    </citation>
    <scope>NUCLEOTIDE SEQUENCE [LARGE SCALE GENOMIC DNA]</scope>
    <source>
        <strain evidence="3 4">DSM 22007</strain>
    </source>
</reference>
<keyword evidence="2" id="KW-0812">Transmembrane</keyword>